<reference evidence="4 5" key="1">
    <citation type="submission" date="2020-11" db="EMBL/GenBank/DDBJ databases">
        <authorList>
            <person name="Lassalle F."/>
        </authorList>
    </citation>
    <scope>NUCLEOTIDE SEQUENCE [LARGE SCALE GENOMIC DNA]</scope>
    <source>
        <strain evidence="4 5">AB21</strain>
    </source>
</reference>
<name>A0ABM8PI24_9HYPH</name>
<feature type="chain" id="PRO_5046057860" evidence="2">
    <location>
        <begin position="22"/>
        <end position="169"/>
    </location>
</feature>
<gene>
    <name evidence="4" type="ORF">RHAB21_01844</name>
</gene>
<dbReference type="Proteomes" id="UP000601041">
    <property type="component" value="Unassembled WGS sequence"/>
</dbReference>
<comment type="caution">
    <text evidence="4">The sequence shown here is derived from an EMBL/GenBank/DDBJ whole genome shotgun (WGS) entry which is preliminary data.</text>
</comment>
<evidence type="ECO:0000313" key="4">
    <source>
        <dbReference type="EMBL" id="CAD7031288.1"/>
    </source>
</evidence>
<evidence type="ECO:0000313" key="5">
    <source>
        <dbReference type="Proteomes" id="UP000601041"/>
    </source>
</evidence>
<protein>
    <submittedName>
        <fullName evidence="4">Superoxide dismutase family protein</fullName>
    </submittedName>
</protein>
<feature type="signal peptide" evidence="2">
    <location>
        <begin position="1"/>
        <end position="21"/>
    </location>
</feature>
<dbReference type="InterPro" id="IPR036423">
    <property type="entry name" value="SOD-like_Cu/Zn_dom_sf"/>
</dbReference>
<dbReference type="Gene3D" id="2.60.40.200">
    <property type="entry name" value="Superoxide dismutase, copper/zinc binding domain"/>
    <property type="match status" value="1"/>
</dbReference>
<evidence type="ECO:0000259" key="3">
    <source>
        <dbReference type="Pfam" id="PF00080"/>
    </source>
</evidence>
<sequence>MIARLCTAAFVFAALSANAGAQEATANASFVGADGAEAGAATLTSMPGGVLIDVEVSGLPAGQWVGFHFHETGQCDHTGGHESADGHFSPGGKEHGFNAANGPHAGDMPNQYVGSDGTLRAQVLNTFVSLAEGENSVKGRALMVHGGADDYESQPSGKAGERLACAVVE</sequence>
<dbReference type="RefSeq" id="WP_142587297.1">
    <property type="nucleotide sequence ID" value="NZ_CABFWE030000005.1"/>
</dbReference>
<evidence type="ECO:0000256" key="2">
    <source>
        <dbReference type="SAM" id="SignalP"/>
    </source>
</evidence>
<dbReference type="EMBL" id="CABFWE030000005">
    <property type="protein sequence ID" value="CAD7031288.1"/>
    <property type="molecule type" value="Genomic_DNA"/>
</dbReference>
<dbReference type="PRINTS" id="PR00068">
    <property type="entry name" value="CUZNDISMTASE"/>
</dbReference>
<keyword evidence="5" id="KW-1185">Reference proteome</keyword>
<keyword evidence="2" id="KW-0732">Signal</keyword>
<dbReference type="InterPro" id="IPR001424">
    <property type="entry name" value="SOD_Cu_Zn_dom"/>
</dbReference>
<feature type="domain" description="Superoxide dismutase copper/zinc binding" evidence="3">
    <location>
        <begin position="39"/>
        <end position="168"/>
    </location>
</feature>
<dbReference type="CDD" id="cd00305">
    <property type="entry name" value="Cu-Zn_Superoxide_Dismutase"/>
    <property type="match status" value="1"/>
</dbReference>
<evidence type="ECO:0000256" key="1">
    <source>
        <dbReference type="ARBA" id="ARBA00010457"/>
    </source>
</evidence>
<dbReference type="InterPro" id="IPR024134">
    <property type="entry name" value="SOD_Cu/Zn_/chaperone"/>
</dbReference>
<proteinExistence type="inferred from homology"/>
<dbReference type="Pfam" id="PF00080">
    <property type="entry name" value="Sod_Cu"/>
    <property type="match status" value="1"/>
</dbReference>
<dbReference type="SUPFAM" id="SSF49329">
    <property type="entry name" value="Cu,Zn superoxide dismutase-like"/>
    <property type="match status" value="1"/>
</dbReference>
<accession>A0ABM8PI24</accession>
<dbReference type="PANTHER" id="PTHR10003">
    <property type="entry name" value="SUPEROXIDE DISMUTASE CU-ZN -RELATED"/>
    <property type="match status" value="1"/>
</dbReference>
<comment type="similarity">
    <text evidence="1">Belongs to the Cu-Zn superoxide dismutase family.</text>
</comment>
<organism evidence="4 5">
    <name type="scientific">Pseudorhizobium halotolerans</name>
    <dbReference type="NCBI Taxonomy" id="1233081"/>
    <lineage>
        <taxon>Bacteria</taxon>
        <taxon>Pseudomonadati</taxon>
        <taxon>Pseudomonadota</taxon>
        <taxon>Alphaproteobacteria</taxon>
        <taxon>Hyphomicrobiales</taxon>
        <taxon>Rhizobiaceae</taxon>
        <taxon>Rhizobium/Agrobacterium group</taxon>
        <taxon>Pseudorhizobium</taxon>
    </lineage>
</organism>